<dbReference type="EMBL" id="AWSV01000057">
    <property type="protein sequence ID" value="ERI86221.1"/>
    <property type="molecule type" value="Genomic_DNA"/>
</dbReference>
<dbReference type="AlphaFoldDB" id="U2E1T8"/>
<proteinExistence type="predicted"/>
<evidence type="ECO:0000313" key="2">
    <source>
        <dbReference type="Proteomes" id="UP000016496"/>
    </source>
</evidence>
<protein>
    <submittedName>
        <fullName evidence="1">Uncharacterized protein</fullName>
    </submittedName>
</protein>
<gene>
    <name evidence="1" type="ORF">HMPREF1981_01042</name>
</gene>
<dbReference type="HOGENOM" id="CLU_2647018_0_0_10"/>
<reference evidence="1 2" key="1">
    <citation type="submission" date="2013-08" db="EMBL/GenBank/DDBJ databases">
        <authorList>
            <person name="Weinstock G."/>
            <person name="Sodergren E."/>
            <person name="Wylie T."/>
            <person name="Fulton L."/>
            <person name="Fulton R."/>
            <person name="Fronick C."/>
            <person name="O'Laughlin M."/>
            <person name="Godfrey J."/>
            <person name="Miner T."/>
            <person name="Herter B."/>
            <person name="Appelbaum E."/>
            <person name="Cordes M."/>
            <person name="Lek S."/>
            <person name="Wollam A."/>
            <person name="Pepin K.H."/>
            <person name="Palsikar V.B."/>
            <person name="Mitreva M."/>
            <person name="Wilson R.K."/>
        </authorList>
    </citation>
    <scope>NUCLEOTIDE SEQUENCE [LARGE SCALE GENOMIC DNA]</scope>
    <source>
        <strain evidence="1 2">F0041</strain>
    </source>
</reference>
<name>U2E1T8_9BACE</name>
<evidence type="ECO:0000313" key="1">
    <source>
        <dbReference type="EMBL" id="ERI86221.1"/>
    </source>
</evidence>
<dbReference type="Proteomes" id="UP000016496">
    <property type="component" value="Unassembled WGS sequence"/>
</dbReference>
<comment type="caution">
    <text evidence="1">The sequence shown here is derived from an EMBL/GenBank/DDBJ whole genome shotgun (WGS) entry which is preliminary data.</text>
</comment>
<accession>U2E1T8</accession>
<organism evidence="1 2">
    <name type="scientific">Bacteroides pyogenes F0041</name>
    <dbReference type="NCBI Taxonomy" id="1321819"/>
    <lineage>
        <taxon>Bacteria</taxon>
        <taxon>Pseudomonadati</taxon>
        <taxon>Bacteroidota</taxon>
        <taxon>Bacteroidia</taxon>
        <taxon>Bacteroidales</taxon>
        <taxon>Bacteroidaceae</taxon>
        <taxon>Bacteroides</taxon>
    </lineage>
</organism>
<sequence length="76" mass="8182">MFFGGISGRVETDAVKRNAEFAAKPTDKLLVPVGFCTSQMKVTVSSFAPVAGGMKKMQQSNRVGATAQCHKNFTLR</sequence>